<evidence type="ECO:0000256" key="1">
    <source>
        <dbReference type="ARBA" id="ARBA00004141"/>
    </source>
</evidence>
<dbReference type="Gene3D" id="1.20.1250.20">
    <property type="entry name" value="MFS general substrate transporter like domains"/>
    <property type="match status" value="2"/>
</dbReference>
<evidence type="ECO:0000313" key="8">
    <source>
        <dbReference type="EMBL" id="EMR69273.1"/>
    </source>
</evidence>
<dbReference type="PANTHER" id="PTHR43791">
    <property type="entry name" value="PERMEASE-RELATED"/>
    <property type="match status" value="1"/>
</dbReference>
<keyword evidence="3 7" id="KW-0812">Transmembrane</keyword>
<dbReference type="SUPFAM" id="SSF103473">
    <property type="entry name" value="MFS general substrate transporter"/>
    <property type="match status" value="2"/>
</dbReference>
<dbReference type="GO" id="GO:0016020">
    <property type="term" value="C:membrane"/>
    <property type="evidence" value="ECO:0007669"/>
    <property type="project" value="UniProtKB-SubCell"/>
</dbReference>
<dbReference type="Proteomes" id="UP000012174">
    <property type="component" value="Unassembled WGS sequence"/>
</dbReference>
<protein>
    <submittedName>
        <fullName evidence="8">Putative allantoate permease protein</fullName>
    </submittedName>
</protein>
<keyword evidence="5 7" id="KW-0472">Membrane</keyword>
<dbReference type="InterPro" id="IPR025633">
    <property type="entry name" value="DUF4291"/>
</dbReference>
<dbReference type="KEGG" id="ela:UCREL1_3710"/>
<feature type="transmembrane region" description="Helical" evidence="7">
    <location>
        <begin position="438"/>
        <end position="458"/>
    </location>
</feature>
<proteinExistence type="predicted"/>
<dbReference type="Pfam" id="PF14124">
    <property type="entry name" value="DUF4291"/>
    <property type="match status" value="1"/>
</dbReference>
<feature type="transmembrane region" description="Helical" evidence="7">
    <location>
        <begin position="470"/>
        <end position="491"/>
    </location>
</feature>
<feature type="compositionally biased region" description="Polar residues" evidence="6">
    <location>
        <begin position="206"/>
        <end position="215"/>
    </location>
</feature>
<keyword evidence="2" id="KW-0813">Transport</keyword>
<dbReference type="AlphaFoldDB" id="M7SXK5"/>
<accession>M7SXK5</accession>
<reference evidence="9" key="1">
    <citation type="journal article" date="2013" name="Genome Announc.">
        <title>Draft genome sequence of the grapevine dieback fungus Eutypa lata UCR-EL1.</title>
        <authorList>
            <person name="Blanco-Ulate B."/>
            <person name="Rolshausen P.E."/>
            <person name="Cantu D."/>
        </authorList>
    </citation>
    <scope>NUCLEOTIDE SEQUENCE [LARGE SCALE GENOMIC DNA]</scope>
    <source>
        <strain evidence="9">UCR-EL1</strain>
    </source>
</reference>
<keyword evidence="9" id="KW-1185">Reference proteome</keyword>
<evidence type="ECO:0000256" key="2">
    <source>
        <dbReference type="ARBA" id="ARBA00022448"/>
    </source>
</evidence>
<evidence type="ECO:0000256" key="3">
    <source>
        <dbReference type="ARBA" id="ARBA00022692"/>
    </source>
</evidence>
<keyword evidence="4 7" id="KW-1133">Transmembrane helix</keyword>
<dbReference type="InterPro" id="IPR036259">
    <property type="entry name" value="MFS_trans_sf"/>
</dbReference>
<evidence type="ECO:0000256" key="7">
    <source>
        <dbReference type="SAM" id="Phobius"/>
    </source>
</evidence>
<dbReference type="PANTHER" id="PTHR43791:SF14">
    <property type="entry name" value="MFS GENERAL SUBSTRATE TRANSPORTER"/>
    <property type="match status" value="1"/>
</dbReference>
<dbReference type="EMBL" id="KB706111">
    <property type="protein sequence ID" value="EMR69273.1"/>
    <property type="molecule type" value="Genomic_DNA"/>
</dbReference>
<name>M7SXK5_EUTLA</name>
<organism evidence="8 9">
    <name type="scientific">Eutypa lata (strain UCR-EL1)</name>
    <name type="common">Grapevine dieback disease fungus</name>
    <name type="synonym">Eutypa armeniacae</name>
    <dbReference type="NCBI Taxonomy" id="1287681"/>
    <lineage>
        <taxon>Eukaryota</taxon>
        <taxon>Fungi</taxon>
        <taxon>Dikarya</taxon>
        <taxon>Ascomycota</taxon>
        <taxon>Pezizomycotina</taxon>
        <taxon>Sordariomycetes</taxon>
        <taxon>Xylariomycetidae</taxon>
        <taxon>Xylariales</taxon>
        <taxon>Diatrypaceae</taxon>
        <taxon>Eutypa</taxon>
    </lineage>
</organism>
<comment type="subcellular location">
    <subcellularLocation>
        <location evidence="1">Membrane</location>
        <topology evidence="1">Multi-pass membrane protein</topology>
    </subcellularLocation>
</comment>
<dbReference type="GO" id="GO:0022857">
    <property type="term" value="F:transmembrane transporter activity"/>
    <property type="evidence" value="ECO:0007669"/>
    <property type="project" value="TreeGrafter"/>
</dbReference>
<dbReference type="eggNOG" id="KOG2533">
    <property type="taxonomic scope" value="Eukaryota"/>
</dbReference>
<feature type="transmembrane region" description="Helical" evidence="7">
    <location>
        <begin position="497"/>
        <end position="519"/>
    </location>
</feature>
<feature type="region of interest" description="Disordered" evidence="6">
    <location>
        <begin position="206"/>
        <end position="248"/>
    </location>
</feature>
<evidence type="ECO:0000256" key="6">
    <source>
        <dbReference type="SAM" id="MobiDB-lite"/>
    </source>
</evidence>
<evidence type="ECO:0000313" key="9">
    <source>
        <dbReference type="Proteomes" id="UP000012174"/>
    </source>
</evidence>
<feature type="transmembrane region" description="Helical" evidence="7">
    <location>
        <begin position="531"/>
        <end position="552"/>
    </location>
</feature>
<feature type="region of interest" description="Disordered" evidence="6">
    <location>
        <begin position="89"/>
        <end position="121"/>
    </location>
</feature>
<gene>
    <name evidence="8" type="ORF">UCREL1_3710</name>
</gene>
<evidence type="ECO:0000256" key="4">
    <source>
        <dbReference type="ARBA" id="ARBA00022989"/>
    </source>
</evidence>
<dbReference type="HOGENOM" id="CLU_437436_0_0_1"/>
<feature type="transmembrane region" description="Helical" evidence="7">
    <location>
        <begin position="567"/>
        <end position="587"/>
    </location>
</feature>
<dbReference type="OrthoDB" id="1935484at2759"/>
<evidence type="ECO:0000256" key="5">
    <source>
        <dbReference type="ARBA" id="ARBA00023136"/>
    </source>
</evidence>
<sequence length="625" mass="71130">MEQMNGTSVMADDSAAYNSDIASAAVEHQKLCASPHFRLARMTWIKPSWCWMMYRAGYSYKDKNQERILALKMRHEHFVELLEKATLTTEPGPAAGGLGDAENLASAPSAKARRSSNVKVQWDPERTPRLGKLSYRSIQIGIPSSLAAVWADDWIAGVEDVTEKARALEKEVRENSDISDEDLVKKGLVPLEREYVVPSRFHTSQKAMQVVQTKEGSYDSKNADGSPPTGTDRGSSEEEGVDENYGSSNNHIFSDPLVADRWRRIYDAAKYENRHRFDPSYTWTSQEEQKLVRKIDWRIMVWAWIMFCAMDLHRRNINRAISDNMLEEIGMNTNDFNTGQTIFLLTFLAAELPSGLISKKVGADRWIPTIIVAWSIVAGSQAFVKGRSGQAVTLALLWKVLQEWEMWPLYLIGLFAYIPPSPINTYLSYILRQMGFSVFHANLLAIPSQFLFAVNLLIITWVSKKFKERAIISSISNIWIFPWILALVILPSNTNPWIRYAMLTGLLSYPYCHAILVGWNAKNSNAVRTRAVSAALYNMFVQAGNIAGSNIYRDGDKPLYSKGNKALLAITSFNIVLFYFVKAFYLWRNKVRDEKWNAMTTEEQEEYVLSTKDEGLKRLDFRFAH</sequence>